<comment type="caution">
    <text evidence="2">The sequence shown here is derived from an EMBL/GenBank/DDBJ whole genome shotgun (WGS) entry which is preliminary data.</text>
</comment>
<feature type="transmembrane region" description="Helical" evidence="1">
    <location>
        <begin position="65"/>
        <end position="83"/>
    </location>
</feature>
<name>A0ABS1H477_9BACL</name>
<evidence type="ECO:0000313" key="2">
    <source>
        <dbReference type="EMBL" id="MBK3493863.1"/>
    </source>
</evidence>
<proteinExistence type="predicted"/>
<accession>A0ABS1H477</accession>
<keyword evidence="1" id="KW-0812">Transmembrane</keyword>
<keyword evidence="1" id="KW-0472">Membrane</keyword>
<dbReference type="RefSeq" id="WP_200747880.1">
    <property type="nucleotide sequence ID" value="NZ_JAEOAH010000003.1"/>
</dbReference>
<dbReference type="Pfam" id="PF14171">
    <property type="entry name" value="SpoIISA_toxin"/>
    <property type="match status" value="1"/>
</dbReference>
<gene>
    <name evidence="2" type="ORF">JFL43_03125</name>
</gene>
<dbReference type="EMBL" id="JAEOAH010000003">
    <property type="protein sequence ID" value="MBK3493863.1"/>
    <property type="molecule type" value="Genomic_DNA"/>
</dbReference>
<dbReference type="InterPro" id="IPR025940">
    <property type="entry name" value="SpoIISA_toxin"/>
</dbReference>
<protein>
    <submittedName>
        <fullName evidence="2">Type II toxin-antitoxin system SpoIISA family toxin</fullName>
    </submittedName>
</protein>
<feature type="transmembrane region" description="Helical" evidence="1">
    <location>
        <begin position="42"/>
        <end position="59"/>
    </location>
</feature>
<keyword evidence="1" id="KW-1133">Transmembrane helix</keyword>
<feature type="transmembrane region" description="Helical" evidence="1">
    <location>
        <begin position="6"/>
        <end position="27"/>
    </location>
</feature>
<dbReference type="Proteomes" id="UP000618943">
    <property type="component" value="Unassembled WGS sequence"/>
</dbReference>
<reference evidence="2 3" key="1">
    <citation type="submission" date="2020-12" db="EMBL/GenBank/DDBJ databases">
        <title>YIM B01967 draft genome.</title>
        <authorList>
            <person name="Yan X."/>
        </authorList>
    </citation>
    <scope>NUCLEOTIDE SEQUENCE [LARGE SCALE GENOMIC DNA]</scope>
    <source>
        <strain evidence="2 3">YIM B01967</strain>
    </source>
</reference>
<keyword evidence="3" id="KW-1185">Reference proteome</keyword>
<evidence type="ECO:0000256" key="1">
    <source>
        <dbReference type="SAM" id="Phobius"/>
    </source>
</evidence>
<sequence>MEVKWYTVLILSLLLVEIACSVGMYIWNREFYLKHRMGIRKIYYSSIVIMGFFLWVFGAFPVSEIKGLVALVFGVIIIDLFVYQTPDITKFMSNELKQEELVQTINKNRGTFIELSEKLIKVNETMPKSLAPWQVDEFDFSFDKYEEFVLLYLKTFTSSFGLDLYSYYVESSNDNSVFVSNIKNAYEKIREDHNFSIRGVGMRKRMVINTLKDGENIEIIGKEGTYVLFPYFGEYFNLLFVISSKKDGEVTGADASLLLNMLYTLDTWLLLNENELASEPSERDEAEEVV</sequence>
<organism evidence="2 3">
    <name type="scientific">Viridibacillus soli</name>
    <dbReference type="NCBI Taxonomy" id="2798301"/>
    <lineage>
        <taxon>Bacteria</taxon>
        <taxon>Bacillati</taxon>
        <taxon>Bacillota</taxon>
        <taxon>Bacilli</taxon>
        <taxon>Bacillales</taxon>
        <taxon>Caryophanaceae</taxon>
        <taxon>Viridibacillus</taxon>
    </lineage>
</organism>
<evidence type="ECO:0000313" key="3">
    <source>
        <dbReference type="Proteomes" id="UP000618943"/>
    </source>
</evidence>